<gene>
    <name evidence="1" type="ORF">HycuGV_00047</name>
</gene>
<protein>
    <submittedName>
        <fullName evidence="1">Pp31/39K</fullName>
    </submittedName>
</protein>
<dbReference type="InterPro" id="IPR007975">
    <property type="entry name" value="Baculo_pp39"/>
</dbReference>
<dbReference type="Proteomes" id="UP000831479">
    <property type="component" value="Segment"/>
</dbReference>
<sequence>MDFNHEEMDTSNEHLNKTFSLNVEKFSNAAEILELVEGSALNNILNNKHVDVQLKVEIVPSRKTGSKKKLPTLYSNNTYILFTQLFSRLKLTWKASNKMWELMGVDENNQPLDENGHDLRYILGQIESFHKQIYITENVSYKNENGSILEKEVTNVEKTNRVRKNAVEYAINLLVACYNNAPVIAPDSNDKEATIIYKYLDDFKSTMDKFKVFIKSQKFEDNNTRVEKKTKVSKTKIAKPPKSKVKKLTAEMVSDLIRDNNEEINAT</sequence>
<accession>A0AAF1D272</accession>
<keyword evidence="2" id="KW-1185">Reference proteome</keyword>
<evidence type="ECO:0000313" key="2">
    <source>
        <dbReference type="Proteomes" id="UP000831479"/>
    </source>
</evidence>
<organism evidence="1 2">
    <name type="scientific">Hyphantria cunea granulovirus</name>
    <dbReference type="NCBI Taxonomy" id="307448"/>
    <lineage>
        <taxon>Viruses</taxon>
        <taxon>Viruses incertae sedis</taxon>
        <taxon>Naldaviricetes</taxon>
        <taxon>Lefavirales</taxon>
        <taxon>Baculoviridae</taxon>
        <taxon>Betabaculovirus</taxon>
        <taxon>Betabaculovirus hycuneae</taxon>
    </lineage>
</organism>
<name>A0AAF1D272_9BBAC</name>
<dbReference type="Pfam" id="PF05311">
    <property type="entry name" value="Baculo_PP31"/>
    <property type="match status" value="1"/>
</dbReference>
<proteinExistence type="predicted"/>
<evidence type="ECO:0000313" key="1">
    <source>
        <dbReference type="EMBL" id="QBQ01600.1"/>
    </source>
</evidence>
<reference evidence="1" key="1">
    <citation type="journal article" date="2019" name="Genomics">
        <title>Genome sequence analysis and organization of the Hyphantria cunea granulovirus (HycuGV-Hc1) from Turkey.</title>
        <authorList>
            <person name="Gencer D."/>
            <person name="Bayramoglu Z."/>
            <person name="Nalcacioglu R."/>
            <person name="Demirbag Z."/>
            <person name="Demir I."/>
        </authorList>
    </citation>
    <scope>NUCLEOTIDE SEQUENCE</scope>
    <source>
        <strain evidence="1">Hc1</strain>
    </source>
</reference>
<dbReference type="EMBL" id="MH923363">
    <property type="protein sequence ID" value="QBQ01600.1"/>
    <property type="molecule type" value="Genomic_DNA"/>
</dbReference>